<accession>G8XDH9</accession>
<dbReference type="HOGENOM" id="CLU_3258291_0_0_11"/>
<keyword evidence="2" id="KW-0614">Plasmid</keyword>
<dbReference type="Proteomes" id="UP000007842">
    <property type="component" value="Plasmid pSCATT"/>
</dbReference>
<feature type="region of interest" description="Disordered" evidence="1">
    <location>
        <begin position="18"/>
        <end position="42"/>
    </location>
</feature>
<feature type="compositionally biased region" description="Basic and acidic residues" evidence="1">
    <location>
        <begin position="31"/>
        <end position="42"/>
    </location>
</feature>
<organism evidence="2 3">
    <name type="scientific">Streptantibioticus cattleyicolor (strain ATCC 35852 / DSM 46488 / JCM 4925 / NBRC 14057 / NRRL 8057)</name>
    <name type="common">Streptomyces cattleya</name>
    <dbReference type="NCBI Taxonomy" id="1003195"/>
    <lineage>
        <taxon>Bacteria</taxon>
        <taxon>Bacillati</taxon>
        <taxon>Actinomycetota</taxon>
        <taxon>Actinomycetes</taxon>
        <taxon>Kitasatosporales</taxon>
        <taxon>Streptomycetaceae</taxon>
        <taxon>Streptantibioticus</taxon>
    </lineage>
</organism>
<dbReference type="EMBL" id="CP003229">
    <property type="protein sequence ID" value="AEW99124.1"/>
    <property type="molecule type" value="Genomic_DNA"/>
</dbReference>
<dbReference type="AlphaFoldDB" id="G8XDH9"/>
<reference evidence="3" key="1">
    <citation type="submission" date="2011-12" db="EMBL/GenBank/DDBJ databases">
        <title>Complete genome sequence of Streptomyces cattleya strain DSM 46488.</title>
        <authorList>
            <person name="Ou H.-Y."/>
            <person name="Li P."/>
            <person name="Zhao C."/>
            <person name="O'Hagan D."/>
            <person name="Deng Z."/>
        </authorList>
    </citation>
    <scope>NUCLEOTIDE SEQUENCE [LARGE SCALE GENOMIC DNA]</scope>
    <source>
        <strain evidence="3">ATCC 35852 / DSM 46488 / JCM 4925 / NBRC 14057 / NRRL 8057</strain>
        <plasmid evidence="3">Plasmid pSCATT</plasmid>
    </source>
</reference>
<evidence type="ECO:0000313" key="2">
    <source>
        <dbReference type="EMBL" id="AEW99124.1"/>
    </source>
</evidence>
<geneLocation type="plasmid" evidence="2 3">
    <name>pSCATT</name>
</geneLocation>
<evidence type="ECO:0000256" key="1">
    <source>
        <dbReference type="SAM" id="MobiDB-lite"/>
    </source>
</evidence>
<keyword evidence="3" id="KW-1185">Reference proteome</keyword>
<proteinExistence type="predicted"/>
<protein>
    <submittedName>
        <fullName evidence="2">Uncharacterized protein</fullName>
    </submittedName>
</protein>
<sequence length="42" mass="4274">MEGGAVPRPPLPYGACPGGGRACTVPARTRTPAEETTGHEPQ</sequence>
<gene>
    <name evidence="2" type="ordered locus">SCATT_p09310</name>
</gene>
<evidence type="ECO:0000313" key="3">
    <source>
        <dbReference type="Proteomes" id="UP000007842"/>
    </source>
</evidence>
<dbReference type="PATRIC" id="fig|1003195.29.peg.6728"/>
<dbReference type="KEGG" id="scy:SCATT_p09310"/>
<name>G8XDH9_STREN</name>